<dbReference type="InterPro" id="IPR037138">
    <property type="entry name" value="His_deacetylse_dom_sf"/>
</dbReference>
<comment type="similarity">
    <text evidence="2">Belongs to the histone deacetylase family.</text>
</comment>
<dbReference type="GO" id="GO:0004407">
    <property type="term" value="F:histone deacetylase activity"/>
    <property type="evidence" value="ECO:0007669"/>
    <property type="project" value="TreeGrafter"/>
</dbReference>
<evidence type="ECO:0000256" key="3">
    <source>
        <dbReference type="ARBA" id="ARBA00020218"/>
    </source>
</evidence>
<dbReference type="RefSeq" id="WP_035107187.1">
    <property type="nucleotide sequence ID" value="NZ_CP011311.1"/>
</dbReference>
<accession>A0A0F6TAP6</accession>
<reference evidence="5 6" key="1">
    <citation type="journal article" date="2015" name="Genome Announc.">
        <title>Complete Genome Sequence of Corynebacterium camporealensis DSM 44610, Isolated from the Milk of a Manchega Sheep with Subclinical Mastitis.</title>
        <authorList>
            <person name="Ruckert C."/>
            <person name="Albersmeier A."/>
            <person name="Winkler A."/>
            <person name="Tauch A."/>
        </authorList>
    </citation>
    <scope>NUCLEOTIDE SEQUENCE [LARGE SCALE GENOMIC DNA]</scope>
    <source>
        <strain evidence="5 6">DSM 44610</strain>
    </source>
</reference>
<evidence type="ECO:0000313" key="6">
    <source>
        <dbReference type="Proteomes" id="UP000033566"/>
    </source>
</evidence>
<dbReference type="PANTHER" id="PTHR10625:SF10">
    <property type="entry name" value="HISTONE DEACETYLASE HDAC1"/>
    <property type="match status" value="1"/>
</dbReference>
<gene>
    <name evidence="5" type="ORF">UL81_04045</name>
</gene>
<keyword evidence="6" id="KW-1185">Reference proteome</keyword>
<name>A0A0F6TAP6_9CORY</name>
<keyword evidence="5" id="KW-0378">Hydrolase</keyword>
<keyword evidence="4" id="KW-0006">Acetoin catabolism</keyword>
<evidence type="ECO:0000256" key="1">
    <source>
        <dbReference type="ARBA" id="ARBA00005101"/>
    </source>
</evidence>
<dbReference type="GO" id="GO:0016787">
    <property type="term" value="F:hydrolase activity"/>
    <property type="evidence" value="ECO:0007669"/>
    <property type="project" value="UniProtKB-KW"/>
</dbReference>
<dbReference type="PATRIC" id="fig|161896.4.peg.795"/>
<dbReference type="PRINTS" id="PR01270">
    <property type="entry name" value="HDASUPER"/>
</dbReference>
<evidence type="ECO:0000256" key="4">
    <source>
        <dbReference type="ARBA" id="ARBA00022627"/>
    </source>
</evidence>
<evidence type="ECO:0000313" key="5">
    <source>
        <dbReference type="EMBL" id="AKE38784.1"/>
    </source>
</evidence>
<dbReference type="Gene3D" id="3.40.800.20">
    <property type="entry name" value="Histone deacetylase domain"/>
    <property type="match status" value="1"/>
</dbReference>
<proteinExistence type="inferred from homology"/>
<dbReference type="GO" id="GO:0040029">
    <property type="term" value="P:epigenetic regulation of gene expression"/>
    <property type="evidence" value="ECO:0007669"/>
    <property type="project" value="TreeGrafter"/>
</dbReference>
<dbReference type="PANTHER" id="PTHR10625">
    <property type="entry name" value="HISTONE DEACETYLASE HDAC1-RELATED"/>
    <property type="match status" value="1"/>
</dbReference>
<dbReference type="GO" id="GO:0045150">
    <property type="term" value="P:acetoin catabolic process"/>
    <property type="evidence" value="ECO:0007669"/>
    <property type="project" value="UniProtKB-UniPathway"/>
</dbReference>
<dbReference type="KEGG" id="ccj:UL81_04045"/>
<protein>
    <recommendedName>
        <fullName evidence="3">Acetoin utilization protein AcuC</fullName>
    </recommendedName>
</protein>
<dbReference type="InterPro" id="IPR023801">
    <property type="entry name" value="His_deacetylse_dom"/>
</dbReference>
<dbReference type="InterPro" id="IPR000286">
    <property type="entry name" value="HDACs"/>
</dbReference>
<evidence type="ECO:0000256" key="2">
    <source>
        <dbReference type="ARBA" id="ARBA00005947"/>
    </source>
</evidence>
<dbReference type="HOGENOM" id="CLU_007727_8_0_11"/>
<comment type="pathway">
    <text evidence="1">Ketone degradation; acetoin degradation.</text>
</comment>
<dbReference type="InterPro" id="IPR003085">
    <property type="entry name" value="AcuC"/>
</dbReference>
<dbReference type="Pfam" id="PF00850">
    <property type="entry name" value="Hist_deacetyl"/>
    <property type="match status" value="1"/>
</dbReference>
<dbReference type="InterPro" id="IPR023696">
    <property type="entry name" value="Ureohydrolase_dom_sf"/>
</dbReference>
<dbReference type="SUPFAM" id="SSF52768">
    <property type="entry name" value="Arginase/deacetylase"/>
    <property type="match status" value="1"/>
</dbReference>
<dbReference type="UniPathway" id="UPA00040"/>
<dbReference type="EMBL" id="CP011311">
    <property type="protein sequence ID" value="AKE38784.1"/>
    <property type="molecule type" value="Genomic_DNA"/>
</dbReference>
<sequence length="376" mass="40583">MNTPLLFSSTEMRRYSLGDTHPMGPGRFQHAMGLADYFGLLSEFDVVKPRPARTSELTLVHTPDYVDATRAEVPSARYGIGTEDNPAAHGLSTAAAYIAGATLQAAQAVWTGDTNVAVNLAGGLHHSFRDSMTGFCMYNDAAVAIQWMLDNGAERVAYLDLDAHHGDGVESIFWDDPRVLTISIHESGLYLFPGTGFAHEIGGERAQGTAVNLALPRNTTDTEWLQAIHALIPPLLRQFKPQVLVSQHGSDPHKADPLADLDLSLDAMALAYRSVAAWAKKLAEDRWIALGGGGYRMDSVARAWVQVIAAAAEVELPANSTMPSGWEGSKTIGDEGVDLDVLNEFGPQNIITSCPHAALTQTTKAVFPYWGLRPYG</sequence>
<dbReference type="CDD" id="cd09994">
    <property type="entry name" value="HDAC_AcuC_like"/>
    <property type="match status" value="1"/>
</dbReference>
<organism evidence="5 6">
    <name type="scientific">Corynebacterium camporealensis</name>
    <dbReference type="NCBI Taxonomy" id="161896"/>
    <lineage>
        <taxon>Bacteria</taxon>
        <taxon>Bacillati</taxon>
        <taxon>Actinomycetota</taxon>
        <taxon>Actinomycetes</taxon>
        <taxon>Mycobacteriales</taxon>
        <taxon>Corynebacteriaceae</taxon>
        <taxon>Corynebacterium</taxon>
    </lineage>
</organism>
<dbReference type="AlphaFoldDB" id="A0A0F6TAP6"/>
<dbReference type="Proteomes" id="UP000033566">
    <property type="component" value="Chromosome"/>
</dbReference>
<dbReference type="STRING" id="161896.UL81_04045"/>